<dbReference type="InterPro" id="IPR010905">
    <property type="entry name" value="Glyco_hydro_88"/>
</dbReference>
<organism evidence="3 4">
    <name type="scientific">Sporidiobolus salmonicolor</name>
    <name type="common">Yeast-like fungus</name>
    <name type="synonym">Sporobolomyces salmonicolor</name>
    <dbReference type="NCBI Taxonomy" id="5005"/>
    <lineage>
        <taxon>Eukaryota</taxon>
        <taxon>Fungi</taxon>
        <taxon>Dikarya</taxon>
        <taxon>Basidiomycota</taxon>
        <taxon>Pucciniomycotina</taxon>
        <taxon>Microbotryomycetes</taxon>
        <taxon>Sporidiobolales</taxon>
        <taxon>Sporidiobolaceae</taxon>
        <taxon>Sporobolomyces</taxon>
    </lineage>
</organism>
<dbReference type="Gene3D" id="1.50.10.10">
    <property type="match status" value="1"/>
</dbReference>
<keyword evidence="4" id="KW-1185">Reference proteome</keyword>
<dbReference type="InterPro" id="IPR012341">
    <property type="entry name" value="6hp_glycosidase-like_sf"/>
</dbReference>
<feature type="signal peptide" evidence="2">
    <location>
        <begin position="1"/>
        <end position="18"/>
    </location>
</feature>
<reference evidence="4" key="1">
    <citation type="submission" date="2015-02" db="EMBL/GenBank/DDBJ databases">
        <authorList>
            <person name="Gon?alves P."/>
        </authorList>
    </citation>
    <scope>NUCLEOTIDE SEQUENCE [LARGE SCALE GENOMIC DNA]</scope>
</reference>
<keyword evidence="2" id="KW-0732">Signal</keyword>
<dbReference type="GO" id="GO:0005975">
    <property type="term" value="P:carbohydrate metabolic process"/>
    <property type="evidence" value="ECO:0007669"/>
    <property type="project" value="InterPro"/>
</dbReference>
<dbReference type="Pfam" id="PF07470">
    <property type="entry name" value="Glyco_hydro_88"/>
    <property type="match status" value="1"/>
</dbReference>
<sequence length="430" mass="45975">MRRSAVALLAVGLSSALAAPTSRAVSDTTPLASSTIQLVKQRLAESGNDTWVAGTQTEALLELDYKPLSVFASSFYPVPSTPHPSEVDSIISAWAASRPSTTNQLALVQGGAAGDPASLGVGWIVASKTASDRRQADQYYAEVGEEVDYLLNDVPRTSDGAISHRPASEPVQLWSDFVCAQLVLFAPSFEERHMVPPFLAYHGVAASNATMIAEAYNQCRLYRKYLRTSSGAWQHIVLGDFQDTGLWSTGCVALRFFLTRGEMWKLTKIRAASFVTGNGWAAAGMARVLATIKHSDLSSAGSFASEVSDLTSWIVEILEAAFSYLQSDGLLPNYYDTSSFSEASGSALLASAAYRLAVLDPSRDYSSLLATAAKIRTAVNRGVSTSTGWVSPVVNPLDFSEQGSDSPESEAFVLLLQAAWQDWRAATGGA</sequence>
<protein>
    <submittedName>
        <fullName evidence="3">SPOSA6832_02447-mRNA-1:cds</fullName>
    </submittedName>
</protein>
<dbReference type="InterPro" id="IPR008928">
    <property type="entry name" value="6-hairpin_glycosidase_sf"/>
</dbReference>
<proteinExistence type="predicted"/>
<evidence type="ECO:0000313" key="3">
    <source>
        <dbReference type="EMBL" id="CEQ40803.1"/>
    </source>
</evidence>
<feature type="non-terminal residue" evidence="3">
    <location>
        <position position="1"/>
    </location>
</feature>
<gene>
    <name evidence="3" type="primary">SPOSA6832_02447</name>
</gene>
<evidence type="ECO:0000256" key="2">
    <source>
        <dbReference type="SAM" id="SignalP"/>
    </source>
</evidence>
<dbReference type="EMBL" id="CENE01000009">
    <property type="protein sequence ID" value="CEQ40803.1"/>
    <property type="molecule type" value="Genomic_DNA"/>
</dbReference>
<evidence type="ECO:0000313" key="4">
    <source>
        <dbReference type="Proteomes" id="UP000243876"/>
    </source>
</evidence>
<feature type="chain" id="PRO_5002303538" evidence="2">
    <location>
        <begin position="19"/>
        <end position="430"/>
    </location>
</feature>
<dbReference type="Proteomes" id="UP000243876">
    <property type="component" value="Unassembled WGS sequence"/>
</dbReference>
<dbReference type="SUPFAM" id="SSF48208">
    <property type="entry name" value="Six-hairpin glycosidases"/>
    <property type="match status" value="1"/>
</dbReference>
<dbReference type="AlphaFoldDB" id="A0A0D6EM60"/>
<name>A0A0D6EM60_SPOSA</name>
<dbReference type="OrthoDB" id="4138492at2759"/>
<evidence type="ECO:0000256" key="1">
    <source>
        <dbReference type="ARBA" id="ARBA00022801"/>
    </source>
</evidence>
<keyword evidence="1" id="KW-0378">Hydrolase</keyword>
<dbReference type="PANTHER" id="PTHR41814">
    <property type="entry name" value="EXPRESSED PROTEIN"/>
    <property type="match status" value="1"/>
</dbReference>
<accession>A0A0D6EM60</accession>
<dbReference type="PANTHER" id="PTHR41814:SF1">
    <property type="entry name" value="CELLULASE"/>
    <property type="match status" value="1"/>
</dbReference>
<dbReference type="GO" id="GO:0016787">
    <property type="term" value="F:hydrolase activity"/>
    <property type="evidence" value="ECO:0007669"/>
    <property type="project" value="UniProtKB-KW"/>
</dbReference>